<feature type="compositionally biased region" description="Polar residues" evidence="1">
    <location>
        <begin position="7"/>
        <end position="18"/>
    </location>
</feature>
<evidence type="ECO:0000313" key="2">
    <source>
        <dbReference type="EMBL" id="CAH0392363.1"/>
    </source>
</evidence>
<dbReference type="Proteomes" id="UP001152759">
    <property type="component" value="Chromosome 6"/>
</dbReference>
<sequence>MVKHLKTNSNTPSKSNGGQPVLGLDLEKHKLLTDSSVLSSSFIRIGRTDSCSGSGLALVHRATGCWAGLIQSYRIVRREKVPLQPRPAQLDPSWSDCGSHARLAYPAVLTSFLRCQTHPFRDKSAEFCDSLADANWSWRSSPSRKEKNRVYQLMAEEVNEVGLNSRTVRQVRPLYYLFSHRVTDNSEVESEDSRETDPELSKAAAEEGIEEEFNVLCRKVKEDFRKNSKEMEKSTRKGESGILSTAYVAGYIAGRILKKSNCDQCRGLMTSKNSEFFNEFIDFKEYHDKQRLNRPSLVMAVTIGNRATLIDKILDTNAHQSNLKAGISSVLQTEKNFTWLNECPNHFVKNVNSIKNSTISIWLNWWINRKNRSFSDDKRKVKEKMD</sequence>
<feature type="compositionally biased region" description="Basic and acidic residues" evidence="1">
    <location>
        <begin position="191"/>
        <end position="200"/>
    </location>
</feature>
<evidence type="ECO:0000313" key="3">
    <source>
        <dbReference type="Proteomes" id="UP001152759"/>
    </source>
</evidence>
<proteinExistence type="predicted"/>
<dbReference type="EMBL" id="OU963867">
    <property type="protein sequence ID" value="CAH0392363.1"/>
    <property type="molecule type" value="Genomic_DNA"/>
</dbReference>
<keyword evidence="3" id="KW-1185">Reference proteome</keyword>
<evidence type="ECO:0000256" key="1">
    <source>
        <dbReference type="SAM" id="MobiDB-lite"/>
    </source>
</evidence>
<gene>
    <name evidence="2" type="ORF">BEMITA_LOCUS10889</name>
</gene>
<reference evidence="2" key="1">
    <citation type="submission" date="2021-12" db="EMBL/GenBank/DDBJ databases">
        <authorList>
            <person name="King R."/>
        </authorList>
    </citation>
    <scope>NUCLEOTIDE SEQUENCE</scope>
</reference>
<feature type="region of interest" description="Disordered" evidence="1">
    <location>
        <begin position="1"/>
        <end position="20"/>
    </location>
</feature>
<protein>
    <submittedName>
        <fullName evidence="2">Uncharacterized protein</fullName>
    </submittedName>
</protein>
<accession>A0A9P0AIM6</accession>
<feature type="region of interest" description="Disordered" evidence="1">
    <location>
        <begin position="186"/>
        <end position="206"/>
    </location>
</feature>
<dbReference type="AlphaFoldDB" id="A0A9P0AIM6"/>
<organism evidence="2 3">
    <name type="scientific">Bemisia tabaci</name>
    <name type="common">Sweetpotato whitefly</name>
    <name type="synonym">Aleurodes tabaci</name>
    <dbReference type="NCBI Taxonomy" id="7038"/>
    <lineage>
        <taxon>Eukaryota</taxon>
        <taxon>Metazoa</taxon>
        <taxon>Ecdysozoa</taxon>
        <taxon>Arthropoda</taxon>
        <taxon>Hexapoda</taxon>
        <taxon>Insecta</taxon>
        <taxon>Pterygota</taxon>
        <taxon>Neoptera</taxon>
        <taxon>Paraneoptera</taxon>
        <taxon>Hemiptera</taxon>
        <taxon>Sternorrhyncha</taxon>
        <taxon>Aleyrodoidea</taxon>
        <taxon>Aleyrodidae</taxon>
        <taxon>Aleyrodinae</taxon>
        <taxon>Bemisia</taxon>
    </lineage>
</organism>
<name>A0A9P0AIM6_BEMTA</name>